<keyword evidence="5" id="KW-0472">Membrane</keyword>
<keyword evidence="7" id="KW-1185">Reference proteome</keyword>
<dbReference type="Gene3D" id="3.40.50.2000">
    <property type="entry name" value="Glycogen Phosphorylase B"/>
    <property type="match status" value="1"/>
</dbReference>
<keyword evidence="3 4" id="KW-0808">Transferase</keyword>
<dbReference type="EC" id="2.4.1.17" evidence="5"/>
<evidence type="ECO:0000256" key="2">
    <source>
        <dbReference type="ARBA" id="ARBA00022676"/>
    </source>
</evidence>
<reference evidence="6" key="1">
    <citation type="submission" date="2020-05" db="UniProtKB">
        <authorList>
            <consortium name="EnsemblMetazoa"/>
        </authorList>
    </citation>
    <scope>IDENTIFICATION</scope>
    <source>
        <strain evidence="6">USDA</strain>
    </source>
</reference>
<dbReference type="EnsemblMetazoa" id="SCAU002342-RA">
    <property type="protein sequence ID" value="SCAU002342-PA"/>
    <property type="gene ID" value="SCAU002342"/>
</dbReference>
<dbReference type="GO" id="GO:0016020">
    <property type="term" value="C:membrane"/>
    <property type="evidence" value="ECO:0007669"/>
    <property type="project" value="UniProtKB-SubCell"/>
</dbReference>
<dbReference type="PROSITE" id="PS00375">
    <property type="entry name" value="UDPGT"/>
    <property type="match status" value="1"/>
</dbReference>
<dbReference type="VEuPathDB" id="VectorBase:SCAU002342"/>
<comment type="subcellular location">
    <subcellularLocation>
        <location evidence="5">Membrane</location>
        <topology evidence="5">Single-pass membrane protein</topology>
    </subcellularLocation>
</comment>
<comment type="catalytic activity">
    <reaction evidence="5">
        <text>glucuronate acceptor + UDP-alpha-D-glucuronate = acceptor beta-D-glucuronoside + UDP + H(+)</text>
        <dbReference type="Rhea" id="RHEA:21032"/>
        <dbReference type="ChEBI" id="CHEBI:15378"/>
        <dbReference type="ChEBI" id="CHEBI:58052"/>
        <dbReference type="ChEBI" id="CHEBI:58223"/>
        <dbReference type="ChEBI" id="CHEBI:132367"/>
        <dbReference type="ChEBI" id="CHEBI:132368"/>
        <dbReference type="EC" id="2.4.1.17"/>
    </reaction>
</comment>
<keyword evidence="5" id="KW-0812">Transmembrane</keyword>
<dbReference type="CDD" id="cd03784">
    <property type="entry name" value="GT1_Gtf-like"/>
    <property type="match status" value="1"/>
</dbReference>
<dbReference type="OrthoDB" id="5835829at2759"/>
<dbReference type="InterPro" id="IPR035595">
    <property type="entry name" value="UDP_glycos_trans_CS"/>
</dbReference>
<dbReference type="InterPro" id="IPR002213">
    <property type="entry name" value="UDP_glucos_trans"/>
</dbReference>
<dbReference type="GO" id="GO:0015020">
    <property type="term" value="F:glucuronosyltransferase activity"/>
    <property type="evidence" value="ECO:0007669"/>
    <property type="project" value="UniProtKB-EC"/>
</dbReference>
<organism evidence="6 7">
    <name type="scientific">Stomoxys calcitrans</name>
    <name type="common">Stable fly</name>
    <name type="synonym">Conops calcitrans</name>
    <dbReference type="NCBI Taxonomy" id="35570"/>
    <lineage>
        <taxon>Eukaryota</taxon>
        <taxon>Metazoa</taxon>
        <taxon>Ecdysozoa</taxon>
        <taxon>Arthropoda</taxon>
        <taxon>Hexapoda</taxon>
        <taxon>Insecta</taxon>
        <taxon>Pterygota</taxon>
        <taxon>Neoptera</taxon>
        <taxon>Endopterygota</taxon>
        <taxon>Diptera</taxon>
        <taxon>Brachycera</taxon>
        <taxon>Muscomorpha</taxon>
        <taxon>Muscoidea</taxon>
        <taxon>Muscidae</taxon>
        <taxon>Stomoxys</taxon>
    </lineage>
</organism>
<evidence type="ECO:0000256" key="5">
    <source>
        <dbReference type="RuleBase" id="RU362059"/>
    </source>
</evidence>
<evidence type="ECO:0000313" key="7">
    <source>
        <dbReference type="Proteomes" id="UP000095300"/>
    </source>
</evidence>
<accession>A0A1I8NVC2</accession>
<feature type="transmembrane region" description="Helical" evidence="5">
    <location>
        <begin position="482"/>
        <end position="501"/>
    </location>
</feature>
<keyword evidence="2 4" id="KW-0328">Glycosyltransferase</keyword>
<evidence type="ECO:0000313" key="6">
    <source>
        <dbReference type="EnsemblMetazoa" id="SCAU002342-PA"/>
    </source>
</evidence>
<dbReference type="AlphaFoldDB" id="A0A1I8NVC2"/>
<dbReference type="PANTHER" id="PTHR48043">
    <property type="entry name" value="EG:EG0003.4 PROTEIN-RELATED"/>
    <property type="match status" value="1"/>
</dbReference>
<protein>
    <recommendedName>
        <fullName evidence="5">UDP-glucuronosyltransferase</fullName>
        <ecNumber evidence="5">2.4.1.17</ecNumber>
    </recommendedName>
</protein>
<dbReference type="Pfam" id="PF00201">
    <property type="entry name" value="UDPGT"/>
    <property type="match status" value="1"/>
</dbReference>
<evidence type="ECO:0000256" key="1">
    <source>
        <dbReference type="ARBA" id="ARBA00009995"/>
    </source>
</evidence>
<comment type="similarity">
    <text evidence="1 4">Belongs to the UDP-glycosyltransferase family.</text>
</comment>
<proteinExistence type="inferred from homology"/>
<dbReference type="InterPro" id="IPR050271">
    <property type="entry name" value="UDP-glycosyltransferase"/>
</dbReference>
<gene>
    <name evidence="6" type="primary">106080702</name>
</gene>
<feature type="signal peptide" evidence="5">
    <location>
        <begin position="1"/>
        <end position="25"/>
    </location>
</feature>
<dbReference type="Proteomes" id="UP000095300">
    <property type="component" value="Unassembled WGS sequence"/>
</dbReference>
<feature type="chain" id="PRO_5009030326" description="UDP-glucuronosyltransferase" evidence="5">
    <location>
        <begin position="26"/>
        <end position="518"/>
    </location>
</feature>
<dbReference type="KEGG" id="scac:106080702"/>
<dbReference type="SUPFAM" id="SSF53756">
    <property type="entry name" value="UDP-Glycosyltransferase/glycogen phosphorylase"/>
    <property type="match status" value="1"/>
</dbReference>
<dbReference type="FunFam" id="3.40.50.2000:FF:000050">
    <property type="entry name" value="UDP-glucuronosyltransferase"/>
    <property type="match status" value="1"/>
</dbReference>
<name>A0A1I8NVC2_STOCA</name>
<evidence type="ECO:0000256" key="3">
    <source>
        <dbReference type="ARBA" id="ARBA00022679"/>
    </source>
</evidence>
<evidence type="ECO:0000256" key="4">
    <source>
        <dbReference type="RuleBase" id="RU003718"/>
    </source>
</evidence>
<keyword evidence="5" id="KW-0732">Signal</keyword>
<dbReference type="PANTHER" id="PTHR48043:SF159">
    <property type="entry name" value="EG:EG0003.4 PROTEIN-RELATED"/>
    <property type="match status" value="1"/>
</dbReference>
<keyword evidence="5" id="KW-1133">Transmembrane helix</keyword>
<sequence length="518" mass="58800">MKFRYNFQGLGLSLIILHLIGVSENAKILAIFPFPGPSQYILVKPYLKTLADRGHEMTVINAYPSNDNGKNYRDIPVMEAHEIQKDYMAGAVLERNLWSGLTFTSDLFYNVTRAVLRNPQVQDLIAKETFDLAIIEAVNTDALYSLGPHFGVPIIGVSSFGNDIIIDDVMGNPTSLAYSPSMNTGFTHQMSYTERLQNVVVQMLELLHNRCIHLPRQQNLLNSYMPHISESVESMRTNISLYLLNQHFSLSHAKPQVPNMIEVGGFQIPSQIKPLPKEIRSIIDHSPNDIIYFSMGSNVKSKDFPSQILQMFNKVFSQLPYTVLWKFENPELPGKPSNVHINPWFPQTDILAEEKVKLFISHGGLLSTFEAVHYGKPILGLPIFFDQNLNVNNAKEKGFALRLNVDTLTEQQFKNSILEMMENARYSVKAKEISKRYHDQPVKPMDLAIYWTEYVLRHNGALHLRSPAQKMNFLKSNSIDTIGILVLSVLFVLYLGVKILCKICKLLCAGRAKKEKMN</sequence>
<dbReference type="STRING" id="35570.A0A1I8NVC2"/>